<gene>
    <name evidence="2" type="ORF">IAD41_01270</name>
</gene>
<evidence type="ECO:0000313" key="2">
    <source>
        <dbReference type="EMBL" id="HIS82221.1"/>
    </source>
</evidence>
<evidence type="ECO:0000313" key="3">
    <source>
        <dbReference type="Proteomes" id="UP000824139"/>
    </source>
</evidence>
<organism evidence="2 3">
    <name type="scientific">Candidatus Scatenecus faecavium</name>
    <dbReference type="NCBI Taxonomy" id="2840915"/>
    <lineage>
        <taxon>Bacteria</taxon>
        <taxon>Candidatus Scatenecus</taxon>
    </lineage>
</organism>
<feature type="region of interest" description="Disordered" evidence="1">
    <location>
        <begin position="74"/>
        <end position="94"/>
    </location>
</feature>
<dbReference type="Proteomes" id="UP000824139">
    <property type="component" value="Unassembled WGS sequence"/>
</dbReference>
<feature type="compositionally biased region" description="Basic and acidic residues" evidence="1">
    <location>
        <begin position="78"/>
        <end position="90"/>
    </location>
</feature>
<proteinExistence type="predicted"/>
<dbReference type="AlphaFoldDB" id="A0A9D1K381"/>
<name>A0A9D1K381_9BACT</name>
<protein>
    <submittedName>
        <fullName evidence="2">Uncharacterized protein</fullName>
    </submittedName>
</protein>
<dbReference type="EMBL" id="DVJO01000028">
    <property type="protein sequence ID" value="HIS82221.1"/>
    <property type="molecule type" value="Genomic_DNA"/>
</dbReference>
<reference evidence="2" key="2">
    <citation type="journal article" date="2021" name="PeerJ">
        <title>Extensive microbial diversity within the chicken gut microbiome revealed by metagenomics and culture.</title>
        <authorList>
            <person name="Gilroy R."/>
            <person name="Ravi A."/>
            <person name="Getino M."/>
            <person name="Pursley I."/>
            <person name="Horton D.L."/>
            <person name="Alikhan N.F."/>
            <person name="Baker D."/>
            <person name="Gharbi K."/>
            <person name="Hall N."/>
            <person name="Watson M."/>
            <person name="Adriaenssens E.M."/>
            <person name="Foster-Nyarko E."/>
            <person name="Jarju S."/>
            <person name="Secka A."/>
            <person name="Antonio M."/>
            <person name="Oren A."/>
            <person name="Chaudhuri R.R."/>
            <person name="La Ragione R."/>
            <person name="Hildebrand F."/>
            <person name="Pallen M.J."/>
        </authorList>
    </citation>
    <scope>NUCLEOTIDE SEQUENCE</scope>
    <source>
        <strain evidence="2">CHK152-2994</strain>
    </source>
</reference>
<comment type="caution">
    <text evidence="2">The sequence shown here is derived from an EMBL/GenBank/DDBJ whole genome shotgun (WGS) entry which is preliminary data.</text>
</comment>
<reference evidence="2" key="1">
    <citation type="submission" date="2020-10" db="EMBL/GenBank/DDBJ databases">
        <authorList>
            <person name="Gilroy R."/>
        </authorList>
    </citation>
    <scope>NUCLEOTIDE SEQUENCE</scope>
    <source>
        <strain evidence="2">CHK152-2994</strain>
    </source>
</reference>
<evidence type="ECO:0000256" key="1">
    <source>
        <dbReference type="SAM" id="MobiDB-lite"/>
    </source>
</evidence>
<accession>A0A9D1K381</accession>
<sequence length="122" mass="13711">MAEKVNSIEELEQLKAAAASQGTTVPNYSEWSQIMQELNELGVETTGTYEGDKARMQEVQQAVEDYIREMQIEQAAQESRKDEQKVKALPETDSEQTVKANVANATSSQLIADYMKIYHLLP</sequence>